<dbReference type="STRING" id="1173111.SAMN05444955_103238"/>
<sequence>MNVLEMNEIGKFIRKIRKERGLRLEDLSDEHISTATISNIERGVPHVNKEKVLYLLSKLNIDINEIPELMEKDSENMESLQLKFTAVETMIEIGNEGGALRYLSEILEESPSSHPATVHFLKGKCYAGKKDWRKAEREFGEAIRLSYQDAYSQKTNLEAISYEHLAECRSAQNDWEQALKFAERGLEVFQEGASGYDQVQYSLMMNRVVYLDRLGRVDEAQKSLDELWSFIPHIQNQGVLLRMYALRADLFRRMKLYHDAVRYAREGIRIAAASKNYDGMFRLWNILGIAYMELSDWEDAETCFEFIMNLKDRISNKKEMIQVYCSLGHLYLLQQKWVRAQEILEQAVKWGEELEDDAELSLALFMMGRLLKEKKQYSEAVSYLKRSVYLAEKNKLAERVCAGYYEIAQCHEQSGNRDELRDTTEKLYQSQKQLRLNPGLTSKW</sequence>
<reference evidence="8 9" key="1">
    <citation type="submission" date="2016-10" db="EMBL/GenBank/DDBJ databases">
        <authorList>
            <person name="de Groot N.N."/>
        </authorList>
    </citation>
    <scope>NUCLEOTIDE SEQUENCE [LARGE SCALE GENOMIC DNA]</scope>
    <source>
        <strain evidence="8 9">DSM 46701</strain>
    </source>
</reference>
<evidence type="ECO:0000259" key="7">
    <source>
        <dbReference type="PROSITE" id="PS50943"/>
    </source>
</evidence>
<evidence type="ECO:0000313" key="8">
    <source>
        <dbReference type="EMBL" id="SEM93274.1"/>
    </source>
</evidence>
<keyword evidence="2" id="KW-0963">Cytoplasm</keyword>
<evidence type="ECO:0000313" key="9">
    <source>
        <dbReference type="Proteomes" id="UP000199695"/>
    </source>
</evidence>
<dbReference type="GO" id="GO:0003677">
    <property type="term" value="F:DNA binding"/>
    <property type="evidence" value="ECO:0007669"/>
    <property type="project" value="InterPro"/>
</dbReference>
<evidence type="ECO:0000256" key="4">
    <source>
        <dbReference type="ARBA" id="ARBA00022803"/>
    </source>
</evidence>
<evidence type="ECO:0000256" key="2">
    <source>
        <dbReference type="ARBA" id="ARBA00022490"/>
    </source>
</evidence>
<dbReference type="PANTHER" id="PTHR46630">
    <property type="entry name" value="TETRATRICOPEPTIDE REPEAT PROTEIN 29"/>
    <property type="match status" value="1"/>
</dbReference>
<dbReference type="InterPro" id="IPR010982">
    <property type="entry name" value="Lambda_DNA-bd_dom_sf"/>
</dbReference>
<dbReference type="InterPro" id="IPR051476">
    <property type="entry name" value="Bac_ResReg_Asp_Phosphatase"/>
</dbReference>
<dbReference type="InterPro" id="IPR019734">
    <property type="entry name" value="TPR_rpt"/>
</dbReference>
<dbReference type="PANTHER" id="PTHR46630:SF1">
    <property type="entry name" value="TETRATRICOPEPTIDE REPEAT PROTEIN 29"/>
    <property type="match status" value="1"/>
</dbReference>
<dbReference type="GO" id="GO:0005737">
    <property type="term" value="C:cytoplasm"/>
    <property type="evidence" value="ECO:0007669"/>
    <property type="project" value="UniProtKB-SubCell"/>
</dbReference>
<dbReference type="SMART" id="SM00530">
    <property type="entry name" value="HTH_XRE"/>
    <property type="match status" value="1"/>
</dbReference>
<dbReference type="Pfam" id="PF01381">
    <property type="entry name" value="HTH_3"/>
    <property type="match status" value="1"/>
</dbReference>
<comment type="similarity">
    <text evidence="5">Belongs to the Rap family.</text>
</comment>
<dbReference type="EMBL" id="FOCQ01000003">
    <property type="protein sequence ID" value="SEM93274.1"/>
    <property type="molecule type" value="Genomic_DNA"/>
</dbReference>
<name>A0A1H8CFQ9_9BACL</name>
<feature type="repeat" description="TPR" evidence="6">
    <location>
        <begin position="361"/>
        <end position="394"/>
    </location>
</feature>
<proteinExistence type="inferred from homology"/>
<dbReference type="Proteomes" id="UP000199695">
    <property type="component" value="Unassembled WGS sequence"/>
</dbReference>
<evidence type="ECO:0000256" key="6">
    <source>
        <dbReference type="PROSITE-ProRule" id="PRU00339"/>
    </source>
</evidence>
<gene>
    <name evidence="8" type="ORF">SAMN05444955_103238</name>
</gene>
<dbReference type="PROSITE" id="PS50005">
    <property type="entry name" value="TPR"/>
    <property type="match status" value="1"/>
</dbReference>
<dbReference type="PROSITE" id="PS50943">
    <property type="entry name" value="HTH_CROC1"/>
    <property type="match status" value="1"/>
</dbReference>
<dbReference type="CDD" id="cd00093">
    <property type="entry name" value="HTH_XRE"/>
    <property type="match status" value="1"/>
</dbReference>
<dbReference type="Gene3D" id="1.10.260.40">
    <property type="entry name" value="lambda repressor-like DNA-binding domains"/>
    <property type="match status" value="1"/>
</dbReference>
<dbReference type="SUPFAM" id="SSF48452">
    <property type="entry name" value="TPR-like"/>
    <property type="match status" value="2"/>
</dbReference>
<evidence type="ECO:0000256" key="5">
    <source>
        <dbReference type="ARBA" id="ARBA00038253"/>
    </source>
</evidence>
<dbReference type="AlphaFoldDB" id="A0A1H8CFQ9"/>
<organism evidence="8 9">
    <name type="scientific">Lihuaxuella thermophila</name>
    <dbReference type="NCBI Taxonomy" id="1173111"/>
    <lineage>
        <taxon>Bacteria</taxon>
        <taxon>Bacillati</taxon>
        <taxon>Bacillota</taxon>
        <taxon>Bacilli</taxon>
        <taxon>Bacillales</taxon>
        <taxon>Thermoactinomycetaceae</taxon>
        <taxon>Lihuaxuella</taxon>
    </lineage>
</organism>
<dbReference type="Pfam" id="PF13424">
    <property type="entry name" value="TPR_12"/>
    <property type="match status" value="2"/>
</dbReference>
<dbReference type="RefSeq" id="WP_089965850.1">
    <property type="nucleotide sequence ID" value="NZ_FOCQ01000003.1"/>
</dbReference>
<feature type="domain" description="HTH cro/C1-type" evidence="7">
    <location>
        <begin position="13"/>
        <end position="66"/>
    </location>
</feature>
<dbReference type="SUPFAM" id="SSF47413">
    <property type="entry name" value="lambda repressor-like DNA-binding domains"/>
    <property type="match status" value="1"/>
</dbReference>
<dbReference type="InterPro" id="IPR011990">
    <property type="entry name" value="TPR-like_helical_dom_sf"/>
</dbReference>
<dbReference type="Gene3D" id="1.25.40.10">
    <property type="entry name" value="Tetratricopeptide repeat domain"/>
    <property type="match status" value="2"/>
</dbReference>
<evidence type="ECO:0000256" key="1">
    <source>
        <dbReference type="ARBA" id="ARBA00004496"/>
    </source>
</evidence>
<dbReference type="InterPro" id="IPR001387">
    <property type="entry name" value="Cro/C1-type_HTH"/>
</dbReference>
<keyword evidence="9" id="KW-1185">Reference proteome</keyword>
<accession>A0A1H8CFQ9</accession>
<keyword evidence="3" id="KW-0677">Repeat</keyword>
<protein>
    <submittedName>
        <fullName evidence="8">Helix-turn-helix</fullName>
    </submittedName>
</protein>
<keyword evidence="4 6" id="KW-0802">TPR repeat</keyword>
<dbReference type="SMART" id="SM00028">
    <property type="entry name" value="TPR"/>
    <property type="match status" value="6"/>
</dbReference>
<dbReference type="OrthoDB" id="9814553at2"/>
<evidence type="ECO:0000256" key="3">
    <source>
        <dbReference type="ARBA" id="ARBA00022737"/>
    </source>
</evidence>
<comment type="subcellular location">
    <subcellularLocation>
        <location evidence="1">Cytoplasm</location>
    </subcellularLocation>
</comment>